<comment type="caution">
    <text evidence="10">The sequence shown here is derived from an EMBL/GenBank/DDBJ whole genome shotgun (WGS) entry which is preliminary data.</text>
</comment>
<comment type="subcellular location">
    <subcellularLocation>
        <location evidence="1">Cell membrane</location>
        <topology evidence="1">Multi-pass membrane protein</topology>
    </subcellularLocation>
</comment>
<evidence type="ECO:0000256" key="2">
    <source>
        <dbReference type="ARBA" id="ARBA00022475"/>
    </source>
</evidence>
<evidence type="ECO:0000259" key="8">
    <source>
        <dbReference type="Pfam" id="PF06271"/>
    </source>
</evidence>
<feature type="domain" description="RDD" evidence="8">
    <location>
        <begin position="144"/>
        <end position="305"/>
    </location>
</feature>
<dbReference type="Pfam" id="PF14237">
    <property type="entry name" value="GYF_2"/>
    <property type="match status" value="1"/>
</dbReference>
<dbReference type="InterPro" id="IPR010432">
    <property type="entry name" value="RDD"/>
</dbReference>
<feature type="region of interest" description="Disordered" evidence="6">
    <location>
        <begin position="60"/>
        <end position="133"/>
    </location>
</feature>
<organism evidence="10 11">
    <name type="scientific">Moraxella porci DSM 25326</name>
    <dbReference type="NCBI Taxonomy" id="573983"/>
    <lineage>
        <taxon>Bacteria</taxon>
        <taxon>Pseudomonadati</taxon>
        <taxon>Pseudomonadota</taxon>
        <taxon>Gammaproteobacteria</taxon>
        <taxon>Moraxellales</taxon>
        <taxon>Moraxellaceae</taxon>
        <taxon>Moraxella</taxon>
    </lineage>
</organism>
<dbReference type="EMBL" id="MUYV01000001">
    <property type="protein sequence ID" value="OOS26527.1"/>
    <property type="molecule type" value="Genomic_DNA"/>
</dbReference>
<reference evidence="10 11" key="1">
    <citation type="submission" date="2017-02" db="EMBL/GenBank/DDBJ databases">
        <title>Draft genome sequence of Moraxella porci CCUG 54912T type strain.</title>
        <authorList>
            <person name="Salva-Serra F."/>
            <person name="Engstrom-Jakobsson H."/>
            <person name="Thorell K."/>
            <person name="Jaen-Luchoro D."/>
            <person name="Gonzales-Siles L."/>
            <person name="Karlsson R."/>
            <person name="Yazdan S."/>
            <person name="Boulund F."/>
            <person name="Johnning A."/>
            <person name="Engstrand L."/>
            <person name="Kristiansson E."/>
            <person name="Moore E."/>
        </authorList>
    </citation>
    <scope>NUCLEOTIDE SEQUENCE [LARGE SCALE GENOMIC DNA]</scope>
    <source>
        <strain evidence="10 11">CCUG 54912</strain>
    </source>
</reference>
<keyword evidence="3 7" id="KW-0812">Transmembrane</keyword>
<dbReference type="Pfam" id="PF06271">
    <property type="entry name" value="RDD"/>
    <property type="match status" value="1"/>
</dbReference>
<evidence type="ECO:0000256" key="4">
    <source>
        <dbReference type="ARBA" id="ARBA00022989"/>
    </source>
</evidence>
<dbReference type="STRING" id="573983.B0681_01185"/>
<evidence type="ECO:0000256" key="6">
    <source>
        <dbReference type="SAM" id="MobiDB-lite"/>
    </source>
</evidence>
<feature type="transmembrane region" description="Helical" evidence="7">
    <location>
        <begin position="151"/>
        <end position="169"/>
    </location>
</feature>
<feature type="domain" description="GYF" evidence="9">
    <location>
        <begin position="4"/>
        <end position="49"/>
    </location>
</feature>
<sequence length="320" mass="35347">MKIYLARNNVQAGPYTLDELNTMLASGEVLLDDLAWHAPMSQWQRLGDLTDNQLHYQPAQAQPVGQSQPATAKEAPRGFGDNVDFKPTATDQPSPQKRISVAELYGKKPADEPNQNLHPTHAAHAGQANKAHPSATVVDQQAALASIGSRFLAVVINFVLFLLTLLPFLQQFMALDPDPERLNLGDMAARMEYARQLATQIPTETMTLSSLLLLGYVLVQMILIIARGQSFGKLLVGIRTVDVETFDKPNFLKRVILRIVVLFVIYQFASALPIPINMALILLMINYFIAGRNPKRQGWHDKLAGTTVVKTSAVPFKKGK</sequence>
<dbReference type="RefSeq" id="WP_078316917.1">
    <property type="nucleotide sequence ID" value="NZ_MUYV01000001.1"/>
</dbReference>
<evidence type="ECO:0000313" key="10">
    <source>
        <dbReference type="EMBL" id="OOS26527.1"/>
    </source>
</evidence>
<dbReference type="GO" id="GO:0005886">
    <property type="term" value="C:plasma membrane"/>
    <property type="evidence" value="ECO:0007669"/>
    <property type="project" value="UniProtKB-SubCell"/>
</dbReference>
<evidence type="ECO:0000256" key="1">
    <source>
        <dbReference type="ARBA" id="ARBA00004651"/>
    </source>
</evidence>
<proteinExistence type="predicted"/>
<keyword evidence="11" id="KW-1185">Reference proteome</keyword>
<keyword evidence="2" id="KW-1003">Cell membrane</keyword>
<name>A0A1T0CW28_9GAMM</name>
<dbReference type="PANTHER" id="PTHR36115">
    <property type="entry name" value="PROLINE-RICH ANTIGEN HOMOLOG-RELATED"/>
    <property type="match status" value="1"/>
</dbReference>
<evidence type="ECO:0000256" key="5">
    <source>
        <dbReference type="ARBA" id="ARBA00023136"/>
    </source>
</evidence>
<keyword evidence="4 7" id="KW-1133">Transmembrane helix</keyword>
<keyword evidence="5 7" id="KW-0472">Membrane</keyword>
<feature type="transmembrane region" description="Helical" evidence="7">
    <location>
        <begin position="211"/>
        <end position="230"/>
    </location>
</feature>
<evidence type="ECO:0000256" key="7">
    <source>
        <dbReference type="SAM" id="Phobius"/>
    </source>
</evidence>
<dbReference type="InterPro" id="IPR025640">
    <property type="entry name" value="GYF_2"/>
</dbReference>
<dbReference type="Proteomes" id="UP000190683">
    <property type="component" value="Unassembled WGS sequence"/>
</dbReference>
<evidence type="ECO:0000256" key="3">
    <source>
        <dbReference type="ARBA" id="ARBA00022692"/>
    </source>
</evidence>
<feature type="compositionally biased region" description="Polar residues" evidence="6">
    <location>
        <begin position="60"/>
        <end position="70"/>
    </location>
</feature>
<evidence type="ECO:0000259" key="9">
    <source>
        <dbReference type="Pfam" id="PF14237"/>
    </source>
</evidence>
<dbReference type="PANTHER" id="PTHR36115:SF4">
    <property type="entry name" value="MEMBRANE PROTEIN"/>
    <property type="match status" value="1"/>
</dbReference>
<accession>A0A1T0CW28</accession>
<dbReference type="AlphaFoldDB" id="A0A1T0CW28"/>
<dbReference type="InterPro" id="IPR051791">
    <property type="entry name" value="Pra-immunoreactive"/>
</dbReference>
<gene>
    <name evidence="10" type="ORF">B0681_01185</name>
</gene>
<evidence type="ECO:0000313" key="11">
    <source>
        <dbReference type="Proteomes" id="UP000190683"/>
    </source>
</evidence>
<protein>
    <submittedName>
        <fullName evidence="10">Transporter</fullName>
    </submittedName>
</protein>